<dbReference type="InterPro" id="IPR056555">
    <property type="entry name" value="NFD4_C"/>
</dbReference>
<evidence type="ECO:0000256" key="4">
    <source>
        <dbReference type="ARBA" id="ARBA00023136"/>
    </source>
</evidence>
<feature type="transmembrane region" description="Helical" evidence="5">
    <location>
        <begin position="100"/>
        <end position="126"/>
    </location>
</feature>
<dbReference type="AlphaFoldDB" id="A0A8T2E0D9"/>
<evidence type="ECO:0000259" key="7">
    <source>
        <dbReference type="Pfam" id="PF23262"/>
    </source>
</evidence>
<feature type="transmembrane region" description="Helical" evidence="5">
    <location>
        <begin position="203"/>
        <end position="222"/>
    </location>
</feature>
<dbReference type="PANTHER" id="PTHR21576:SF7">
    <property type="entry name" value="MAJOR FACILITATOR SUPERFAMILY PROTEIN"/>
    <property type="match status" value="1"/>
</dbReference>
<evidence type="ECO:0000259" key="6">
    <source>
        <dbReference type="Pfam" id="PF06813"/>
    </source>
</evidence>
<dbReference type="GO" id="GO:0016020">
    <property type="term" value="C:membrane"/>
    <property type="evidence" value="ECO:0007669"/>
    <property type="project" value="UniProtKB-SubCell"/>
</dbReference>
<evidence type="ECO:0000313" key="8">
    <source>
        <dbReference type="EMBL" id="KAG7616596.1"/>
    </source>
</evidence>
<gene>
    <name evidence="8" type="ORF">ISN45_At04g020540</name>
</gene>
<feature type="transmembrane region" description="Helical" evidence="5">
    <location>
        <begin position="234"/>
        <end position="255"/>
    </location>
</feature>
<comment type="caution">
    <text evidence="8">The sequence shown here is derived from an EMBL/GenBank/DDBJ whole genome shotgun (WGS) entry which is preliminary data.</text>
</comment>
<organism evidence="8 9">
    <name type="scientific">Arabidopsis thaliana x Arabidopsis arenosa</name>
    <dbReference type="NCBI Taxonomy" id="1240361"/>
    <lineage>
        <taxon>Eukaryota</taxon>
        <taxon>Viridiplantae</taxon>
        <taxon>Streptophyta</taxon>
        <taxon>Embryophyta</taxon>
        <taxon>Tracheophyta</taxon>
        <taxon>Spermatophyta</taxon>
        <taxon>Magnoliopsida</taxon>
        <taxon>eudicotyledons</taxon>
        <taxon>Gunneridae</taxon>
        <taxon>Pentapetalae</taxon>
        <taxon>rosids</taxon>
        <taxon>malvids</taxon>
        <taxon>Brassicales</taxon>
        <taxon>Brassicaceae</taxon>
        <taxon>Camelineae</taxon>
        <taxon>Arabidopsis</taxon>
    </lineage>
</organism>
<feature type="transmembrane region" description="Helical" evidence="5">
    <location>
        <begin position="483"/>
        <end position="502"/>
    </location>
</feature>
<dbReference type="InterPro" id="IPR010658">
    <property type="entry name" value="Nodulin-like"/>
</dbReference>
<feature type="transmembrane region" description="Helical" evidence="5">
    <location>
        <begin position="164"/>
        <end position="182"/>
    </location>
</feature>
<accession>A0A8T2E0D9</accession>
<keyword evidence="3 5" id="KW-1133">Transmembrane helix</keyword>
<sequence>MDDTGGDDMDSSFHRDEFRFLSLLVRFEIGSRDFTGAAKLPRRGFGSRKSIRMVVGTSAYVFPALDGAFRGGVYGIRRLWSSVACHHSFHLFALYHASSVQVFLCCLLAGLSICWFNTVCFVLCISNFPANRSLALSLTVSFNGVSAALYTLAYNAINPTSPELYLLLNALIPLIVSFTAIIPILRQPPFEPLPPDGVRRDSLMFLLLNILAALNGVYLLLFGSNSSDLTSARLLFGGAILLLVFPLCIPGLVIARNWYNRTIHTSFRLEGSGFILVDPDELELHKGMLAHEANREGYQLLSDDVVQNPVKSVAVEEEDSDESCCKKLITRDQLEGLGIEHSLSLLLTRSDFWLYYITYFCGGTIGLVYSNNLGQIAQSLGQSSNTTTLVTLYSSFSFFGRLLSATPDYIRAKVYFARTGWLAIALLPTPFALFLLASSGNASALQAGTALMGLSSGFIFAAAVSITSELFGPNSVGVNHNILITNIPIGSLIYGFLAALVYDSHGFTGTKSMTSESVVCMGRDCYYLTFVWWGCLSLLGLGSSLVLFIRTRRAYQRFEQARISSNINDS</sequence>
<protein>
    <submittedName>
        <fullName evidence="8">Nodulin-like</fullName>
    </submittedName>
</protein>
<dbReference type="PANTHER" id="PTHR21576">
    <property type="entry name" value="UNCHARACTERIZED NODULIN-LIKE PROTEIN"/>
    <property type="match status" value="1"/>
</dbReference>
<feature type="transmembrane region" description="Helical" evidence="5">
    <location>
        <begin position="449"/>
        <end position="471"/>
    </location>
</feature>
<evidence type="ECO:0000256" key="5">
    <source>
        <dbReference type="SAM" id="Phobius"/>
    </source>
</evidence>
<proteinExistence type="predicted"/>
<evidence type="ECO:0000256" key="1">
    <source>
        <dbReference type="ARBA" id="ARBA00004141"/>
    </source>
</evidence>
<feature type="transmembrane region" description="Helical" evidence="5">
    <location>
        <begin position="133"/>
        <end position="152"/>
    </location>
</feature>
<dbReference type="Pfam" id="PF06813">
    <property type="entry name" value="Nodulin-like"/>
    <property type="match status" value="1"/>
</dbReference>
<evidence type="ECO:0000256" key="3">
    <source>
        <dbReference type="ARBA" id="ARBA00022989"/>
    </source>
</evidence>
<feature type="transmembrane region" description="Helical" evidence="5">
    <location>
        <begin position="415"/>
        <end position="437"/>
    </location>
</feature>
<feature type="domain" description="NFD4 C-terminal" evidence="7">
    <location>
        <begin position="340"/>
        <end position="555"/>
    </location>
</feature>
<comment type="subcellular location">
    <subcellularLocation>
        <location evidence="1">Membrane</location>
        <topology evidence="1">Multi-pass membrane protein</topology>
    </subcellularLocation>
</comment>
<name>A0A8T2E0D9_9BRAS</name>
<evidence type="ECO:0000256" key="2">
    <source>
        <dbReference type="ARBA" id="ARBA00022692"/>
    </source>
</evidence>
<evidence type="ECO:0000313" key="9">
    <source>
        <dbReference type="Proteomes" id="UP000694240"/>
    </source>
</evidence>
<keyword evidence="4 5" id="KW-0472">Membrane</keyword>
<dbReference type="Proteomes" id="UP000694240">
    <property type="component" value="Chromosome 4"/>
</dbReference>
<keyword evidence="9" id="KW-1185">Reference proteome</keyword>
<dbReference type="EMBL" id="JAEFBK010000004">
    <property type="protein sequence ID" value="KAG7616596.1"/>
    <property type="molecule type" value="Genomic_DNA"/>
</dbReference>
<reference evidence="8 9" key="1">
    <citation type="submission" date="2020-12" db="EMBL/GenBank/DDBJ databases">
        <title>Concerted genomic and epigenomic changes stabilize Arabidopsis allopolyploids.</title>
        <authorList>
            <person name="Chen Z."/>
        </authorList>
    </citation>
    <scope>NUCLEOTIDE SEQUENCE [LARGE SCALE GENOMIC DNA]</scope>
    <source>
        <strain evidence="8">Allo738</strain>
        <tissue evidence="8">Leaf</tissue>
    </source>
</reference>
<feature type="transmembrane region" description="Helical" evidence="5">
    <location>
        <begin position="530"/>
        <end position="549"/>
    </location>
</feature>
<keyword evidence="2 5" id="KW-0812">Transmembrane</keyword>
<feature type="transmembrane region" description="Helical" evidence="5">
    <location>
        <begin position="352"/>
        <end position="370"/>
    </location>
</feature>
<feature type="domain" description="Nodulin-like" evidence="6">
    <location>
        <begin position="100"/>
        <end position="250"/>
    </location>
</feature>
<dbReference type="Pfam" id="PF23262">
    <property type="entry name" value="NFD4_C"/>
    <property type="match status" value="1"/>
</dbReference>